<dbReference type="RefSeq" id="XP_017856373.1">
    <property type="nucleotide sequence ID" value="XM_018000884.1"/>
</dbReference>
<sequence length="433" mass="48517">MQKTKFVVMAIQRNSRNQSDVGNNAAEEGRGHVEEIPNSKDSKESEETYKQKSRRFLQMGNFPIAANLNLTESRGGTTFEKIVIFFTWLVVVLTFPISIFFCFTTIPEYQRAVIFRLGRVRKGAAGPGLVWYLPCIDSYGIVDLRSRVEVIPTQDIITKDAVTLTVDAVLFYHVIGSLKSTVKVEDVHEATILLAQTTVRSVLGTKNLHEILTSRELLSQEIRVSCERSTASWGVKIERVALKDINLPEMFHRAMASEAEALREARAKIISAEGEHSASKALKEASDVMAKNKIALQLRHLQILTSISHERKLKIYYPFPLDMLTGFTDSAAATPAAPKNDKPKEERQPLKESVISIVTNILEPFIRNPIEILEGESFLRTADANQSINEDFQSPPNSQRQIPNPDEPPQSASPQPDENDHTRGTQTDPKTHK</sequence>
<evidence type="ECO:0000313" key="5">
    <source>
        <dbReference type="Proteomes" id="UP000694904"/>
    </source>
</evidence>
<dbReference type="InterPro" id="IPR001972">
    <property type="entry name" value="Stomatin_HflK_fam"/>
</dbReference>
<evidence type="ECO:0000259" key="4">
    <source>
        <dbReference type="SMART" id="SM00244"/>
    </source>
</evidence>
<dbReference type="Gene3D" id="3.30.479.30">
    <property type="entry name" value="Band 7 domain"/>
    <property type="match status" value="1"/>
</dbReference>
<keyword evidence="5" id="KW-1185">Reference proteome</keyword>
<feature type="region of interest" description="Disordered" evidence="2">
    <location>
        <begin position="18"/>
        <end position="47"/>
    </location>
</feature>
<feature type="transmembrane region" description="Helical" evidence="3">
    <location>
        <begin position="82"/>
        <end position="106"/>
    </location>
</feature>
<evidence type="ECO:0000256" key="1">
    <source>
        <dbReference type="ARBA" id="ARBA00008164"/>
    </source>
</evidence>
<dbReference type="Pfam" id="PF01145">
    <property type="entry name" value="Band_7"/>
    <property type="match status" value="1"/>
</dbReference>
<evidence type="ECO:0000256" key="2">
    <source>
        <dbReference type="SAM" id="MobiDB-lite"/>
    </source>
</evidence>
<dbReference type="PRINTS" id="PR00721">
    <property type="entry name" value="STOMATIN"/>
</dbReference>
<evidence type="ECO:0000256" key="3">
    <source>
        <dbReference type="SAM" id="Phobius"/>
    </source>
</evidence>
<organism evidence="5 6">
    <name type="scientific">Drosophila arizonae</name>
    <name type="common">Fruit fly</name>
    <dbReference type="NCBI Taxonomy" id="7263"/>
    <lineage>
        <taxon>Eukaryota</taxon>
        <taxon>Metazoa</taxon>
        <taxon>Ecdysozoa</taxon>
        <taxon>Arthropoda</taxon>
        <taxon>Hexapoda</taxon>
        <taxon>Insecta</taxon>
        <taxon>Pterygota</taxon>
        <taxon>Neoptera</taxon>
        <taxon>Endopterygota</taxon>
        <taxon>Diptera</taxon>
        <taxon>Brachycera</taxon>
        <taxon>Muscomorpha</taxon>
        <taxon>Ephydroidea</taxon>
        <taxon>Drosophilidae</taxon>
        <taxon>Drosophila</taxon>
    </lineage>
</organism>
<reference evidence="5" key="1">
    <citation type="journal article" date="1997" name="Nucleic Acids Res.">
        <title>tRNAscan-SE: a program for improved detection of transfer RNA genes in genomic sequence.</title>
        <authorList>
            <person name="Lowe T.M."/>
            <person name="Eddy S.R."/>
        </authorList>
    </citation>
    <scope>NUCLEOTIDE SEQUENCE [LARGE SCALE GENOMIC DNA]</scope>
</reference>
<dbReference type="GeneID" id="108609163"/>
<protein>
    <submittedName>
        <fullName evidence="6">Band 7 protein AGAP004871-like isoform X1</fullName>
    </submittedName>
</protein>
<dbReference type="InterPro" id="IPR001107">
    <property type="entry name" value="Band_7"/>
</dbReference>
<dbReference type="PANTHER" id="PTHR10264">
    <property type="entry name" value="BAND 7 PROTEIN-RELATED"/>
    <property type="match status" value="1"/>
</dbReference>
<reference evidence="5" key="2">
    <citation type="journal article" date="2016" name="G3 (Bethesda)">
        <title>Genome Evolution in Three Species of Cactophilic Drosophila.</title>
        <authorList>
            <person name="Sanchez-Flores A."/>
            <person name="Penazola F."/>
            <person name="Carpinteyro-Ponce J."/>
            <person name="Nazario-Yepiz N."/>
            <person name="Abreu-Goodger C."/>
            <person name="Machado C.A."/>
            <person name="Markow T.A."/>
        </authorList>
    </citation>
    <scope>NUCLEOTIDE SEQUENCE [LARGE SCALE GENOMIC DNA]</scope>
</reference>
<dbReference type="InterPro" id="IPR043202">
    <property type="entry name" value="Band-7_stomatin-like"/>
</dbReference>
<feature type="domain" description="Band 7" evidence="4">
    <location>
        <begin position="101"/>
        <end position="259"/>
    </location>
</feature>
<dbReference type="SUPFAM" id="SSF117892">
    <property type="entry name" value="Band 7/SPFH domain"/>
    <property type="match status" value="1"/>
</dbReference>
<feature type="region of interest" description="Disordered" evidence="2">
    <location>
        <begin position="388"/>
        <end position="433"/>
    </location>
</feature>
<keyword evidence="3" id="KW-0812">Transmembrane</keyword>
<accession>A0ABM1NN37</accession>
<gene>
    <name evidence="6" type="primary">LOC108609163</name>
</gene>
<dbReference type="Proteomes" id="UP000694904">
    <property type="component" value="Chromosome 2"/>
</dbReference>
<feature type="compositionally biased region" description="Polar residues" evidence="2">
    <location>
        <begin position="424"/>
        <end position="433"/>
    </location>
</feature>
<dbReference type="InterPro" id="IPR036013">
    <property type="entry name" value="Band_7/SPFH_dom_sf"/>
</dbReference>
<proteinExistence type="inferred from homology"/>
<feature type="compositionally biased region" description="Basic and acidic residues" evidence="2">
    <location>
        <begin position="27"/>
        <end position="47"/>
    </location>
</feature>
<evidence type="ECO:0000313" key="6">
    <source>
        <dbReference type="RefSeq" id="XP_017856373.1"/>
    </source>
</evidence>
<reference evidence="6" key="3">
    <citation type="submission" date="2025-08" db="UniProtKB">
        <authorList>
            <consortium name="RefSeq"/>
        </authorList>
    </citation>
    <scope>IDENTIFICATION</scope>
    <source>
        <tissue evidence="6">Whole organism</tissue>
    </source>
</reference>
<name>A0ABM1NN37_DROAR</name>
<dbReference type="Gene3D" id="6.10.250.2090">
    <property type="match status" value="1"/>
</dbReference>
<dbReference type="PANTHER" id="PTHR10264:SF19">
    <property type="entry name" value="AT06885P-RELATED"/>
    <property type="match status" value="1"/>
</dbReference>
<comment type="similarity">
    <text evidence="1">Belongs to the band 7/mec-2 family.</text>
</comment>
<feature type="compositionally biased region" description="Polar residues" evidence="2">
    <location>
        <begin position="388"/>
        <end position="402"/>
    </location>
</feature>
<keyword evidence="3" id="KW-0472">Membrane</keyword>
<keyword evidence="3" id="KW-1133">Transmembrane helix</keyword>
<dbReference type="SMART" id="SM00244">
    <property type="entry name" value="PHB"/>
    <property type="match status" value="1"/>
</dbReference>